<comment type="caution">
    <text evidence="9">The sequence shown here is derived from an EMBL/GenBank/DDBJ whole genome shotgun (WGS) entry which is preliminary data.</text>
</comment>
<keyword evidence="6 7" id="KW-0472">Membrane</keyword>
<feature type="transmembrane region" description="Helical" evidence="7">
    <location>
        <begin position="44"/>
        <end position="64"/>
    </location>
</feature>
<dbReference type="InterPro" id="IPR032818">
    <property type="entry name" value="DedA-like"/>
</dbReference>
<comment type="similarity">
    <text evidence="2 7">Belongs to the DedA family.</text>
</comment>
<protein>
    <submittedName>
        <fullName evidence="9">Cytochrome o ubiquinol oxidase</fullName>
    </submittedName>
</protein>
<evidence type="ECO:0000256" key="3">
    <source>
        <dbReference type="ARBA" id="ARBA00022475"/>
    </source>
</evidence>
<evidence type="ECO:0000256" key="4">
    <source>
        <dbReference type="ARBA" id="ARBA00022692"/>
    </source>
</evidence>
<dbReference type="EMBL" id="BJZT01000043">
    <property type="protein sequence ID" value="GEP01429.1"/>
    <property type="molecule type" value="Genomic_DNA"/>
</dbReference>
<evidence type="ECO:0000256" key="6">
    <source>
        <dbReference type="ARBA" id="ARBA00023136"/>
    </source>
</evidence>
<dbReference type="InterPro" id="IPR032816">
    <property type="entry name" value="VTT_dom"/>
</dbReference>
<accession>A0A512IUW8</accession>
<keyword evidence="10" id="KW-1185">Reference proteome</keyword>
<evidence type="ECO:0000256" key="2">
    <source>
        <dbReference type="ARBA" id="ARBA00010792"/>
    </source>
</evidence>
<evidence type="ECO:0000256" key="1">
    <source>
        <dbReference type="ARBA" id="ARBA00004651"/>
    </source>
</evidence>
<keyword evidence="4 7" id="KW-0812">Transmembrane</keyword>
<name>A0A512IUW8_9HYPH</name>
<sequence length="183" mass="19712">MEASIARAHSMDFDALRQSTLAFVEVHKAWTPLIAGLLAFGESVAFLSLLVPATVILLGIGALIGASDIAFWPVVTAAAIGAALGDWLSYEFGRYYKEGAKNFWPMSRYPEPTRRAEDFLRRWGAGAVAIGRFFGPVRAVIPLIAGIFGVDRIPFQIANVLSAAVWAFVLLAPGAGLISWFQG</sequence>
<evidence type="ECO:0000313" key="9">
    <source>
        <dbReference type="EMBL" id="GEP01429.1"/>
    </source>
</evidence>
<evidence type="ECO:0000313" key="10">
    <source>
        <dbReference type="Proteomes" id="UP000321258"/>
    </source>
</evidence>
<dbReference type="GO" id="GO:0005886">
    <property type="term" value="C:plasma membrane"/>
    <property type="evidence" value="ECO:0007669"/>
    <property type="project" value="UniProtKB-SubCell"/>
</dbReference>
<organism evidence="9 10">
    <name type="scientific">Methylobacterium haplocladii</name>
    <dbReference type="NCBI Taxonomy" id="1176176"/>
    <lineage>
        <taxon>Bacteria</taxon>
        <taxon>Pseudomonadati</taxon>
        <taxon>Pseudomonadota</taxon>
        <taxon>Alphaproteobacteria</taxon>
        <taxon>Hyphomicrobiales</taxon>
        <taxon>Methylobacteriaceae</taxon>
        <taxon>Methylobacterium</taxon>
    </lineage>
</organism>
<proteinExistence type="inferred from homology"/>
<reference evidence="9 10" key="1">
    <citation type="submission" date="2019-07" db="EMBL/GenBank/DDBJ databases">
        <title>Whole genome shotgun sequence of Methylobacterium haplocladii NBRC 107714.</title>
        <authorList>
            <person name="Hosoyama A."/>
            <person name="Uohara A."/>
            <person name="Ohji S."/>
            <person name="Ichikawa N."/>
        </authorList>
    </citation>
    <scope>NUCLEOTIDE SEQUENCE [LARGE SCALE GENOMIC DNA]</scope>
    <source>
        <strain evidence="9 10">NBRC 107714</strain>
    </source>
</reference>
<feature type="transmembrane region" description="Helical" evidence="7">
    <location>
        <begin position="123"/>
        <end position="148"/>
    </location>
</feature>
<dbReference type="Proteomes" id="UP000321258">
    <property type="component" value="Unassembled WGS sequence"/>
</dbReference>
<evidence type="ECO:0000256" key="5">
    <source>
        <dbReference type="ARBA" id="ARBA00022989"/>
    </source>
</evidence>
<feature type="transmembrane region" description="Helical" evidence="7">
    <location>
        <begin position="160"/>
        <end position="181"/>
    </location>
</feature>
<comment type="subcellular location">
    <subcellularLocation>
        <location evidence="1 7">Cell membrane</location>
        <topology evidence="1 7">Multi-pass membrane protein</topology>
    </subcellularLocation>
</comment>
<keyword evidence="3 7" id="KW-1003">Cell membrane</keyword>
<dbReference type="AlphaFoldDB" id="A0A512IUW8"/>
<gene>
    <name evidence="9" type="ORF">MHA02_38160</name>
</gene>
<feature type="transmembrane region" description="Helical" evidence="7">
    <location>
        <begin position="70"/>
        <end position="88"/>
    </location>
</feature>
<evidence type="ECO:0000256" key="7">
    <source>
        <dbReference type="RuleBase" id="RU367016"/>
    </source>
</evidence>
<dbReference type="PANTHER" id="PTHR30353">
    <property type="entry name" value="INNER MEMBRANE PROTEIN DEDA-RELATED"/>
    <property type="match status" value="1"/>
</dbReference>
<feature type="domain" description="VTT" evidence="8">
    <location>
        <begin position="51"/>
        <end position="175"/>
    </location>
</feature>
<dbReference type="Pfam" id="PF09335">
    <property type="entry name" value="VTT_dom"/>
    <property type="match status" value="1"/>
</dbReference>
<keyword evidence="5 7" id="KW-1133">Transmembrane helix</keyword>
<evidence type="ECO:0000259" key="8">
    <source>
        <dbReference type="Pfam" id="PF09335"/>
    </source>
</evidence>
<dbReference type="PANTHER" id="PTHR30353:SF15">
    <property type="entry name" value="INNER MEMBRANE PROTEIN YABI"/>
    <property type="match status" value="1"/>
</dbReference>